<dbReference type="SUPFAM" id="SSF49493">
    <property type="entry name" value="HSP40/DnaJ peptide-binding domain"/>
    <property type="match status" value="2"/>
</dbReference>
<dbReference type="SUPFAM" id="SSF46565">
    <property type="entry name" value="Chaperone J-domain"/>
    <property type="match status" value="1"/>
</dbReference>
<evidence type="ECO:0000259" key="2">
    <source>
        <dbReference type="PROSITE" id="PS50076"/>
    </source>
</evidence>
<dbReference type="InterPro" id="IPR051339">
    <property type="entry name" value="DnaJ_subfamily_B"/>
</dbReference>
<reference evidence="3 4" key="1">
    <citation type="submission" date="2016-08" db="EMBL/GenBank/DDBJ databases">
        <title>Genomes of anaerobic fungi encode conserved fungal cellulosomes for biomass hydrolysis.</title>
        <authorList>
            <consortium name="DOE Joint Genome Institute"/>
            <person name="Haitjema C.H."/>
            <person name="Gilmore S.P."/>
            <person name="Henske J.K."/>
            <person name="Solomon K.V."/>
            <person name="De Groot R."/>
            <person name="Kuo A."/>
            <person name="Mondo S.J."/>
            <person name="Salamov A.A."/>
            <person name="Labutti K."/>
            <person name="Zhao Z."/>
            <person name="Chiniquy J."/>
            <person name="Barry K."/>
            <person name="Brewer H.M."/>
            <person name="Purvine S.O."/>
            <person name="Wright A.T."/>
            <person name="Boxma B."/>
            <person name="Van Alen T."/>
            <person name="Hackstein J.H."/>
            <person name="Baker S.E."/>
            <person name="Grigoriev I.V."/>
            <person name="O'Malley M.A."/>
        </authorList>
    </citation>
    <scope>NUCLEOTIDE SEQUENCE [LARGE SCALE GENOMIC DNA]</scope>
    <source>
        <strain evidence="4">finn</strain>
    </source>
</reference>
<dbReference type="Gene3D" id="2.60.260.20">
    <property type="entry name" value="Urease metallochaperone UreE, N-terminal domain"/>
    <property type="match status" value="2"/>
</dbReference>
<dbReference type="GO" id="GO:0005829">
    <property type="term" value="C:cytosol"/>
    <property type="evidence" value="ECO:0007669"/>
    <property type="project" value="TreeGrafter"/>
</dbReference>
<dbReference type="CDD" id="cd06257">
    <property type="entry name" value="DnaJ"/>
    <property type="match status" value="1"/>
</dbReference>
<evidence type="ECO:0000313" key="3">
    <source>
        <dbReference type="EMBL" id="ORX58427.1"/>
    </source>
</evidence>
<evidence type="ECO:0000256" key="1">
    <source>
        <dbReference type="ARBA" id="ARBA00023186"/>
    </source>
</evidence>
<dbReference type="GO" id="GO:0051082">
    <property type="term" value="F:unfolded protein binding"/>
    <property type="evidence" value="ECO:0007669"/>
    <property type="project" value="InterPro"/>
</dbReference>
<sequence>MDYYKILKLDKSCTDDTIKSAYRKLALKYHPDKNQTLEAQENFTLIAEAYDVLSDPQKRAVYDNYGYDGLKRGVPGRDGYEGYHGGYCFHKDANKIFYDFFGGDNPFSDFFIPDKGDKWNTENIDENEKDINENGIEKVMFGRKFGGLHGMKKTMNGIMKIKKNPPLEKELEITLEQLYNGAIKCVKIERKILNEDGMTTSLETKKLTINIKKGYKEGTKIIFPNLGDQSPDTFPADIVFILKEKPHEIFKRKGNDLYYHVNVSLLKALTGTVVEIKTLDNRLLRVPVNEIICPNYKKEVPNEGMPISKTPNKKGSLFITFTLEFPTYFSENQKSLIKQAFENKPNKTQTAQE</sequence>
<dbReference type="FunFam" id="2.60.260.20:FF:000006">
    <property type="entry name" value="DnaJ subfamily B member 13"/>
    <property type="match status" value="1"/>
</dbReference>
<proteinExistence type="predicted"/>
<dbReference type="GO" id="GO:0006457">
    <property type="term" value="P:protein folding"/>
    <property type="evidence" value="ECO:0007669"/>
    <property type="project" value="InterPro"/>
</dbReference>
<name>A0A1Y1VLR2_9FUNG</name>
<evidence type="ECO:0000313" key="4">
    <source>
        <dbReference type="Proteomes" id="UP000193719"/>
    </source>
</evidence>
<reference evidence="3 4" key="2">
    <citation type="submission" date="2016-08" db="EMBL/GenBank/DDBJ databases">
        <title>Pervasive Adenine N6-methylation of Active Genes in Fungi.</title>
        <authorList>
            <consortium name="DOE Joint Genome Institute"/>
            <person name="Mondo S.J."/>
            <person name="Dannebaum R.O."/>
            <person name="Kuo R.C."/>
            <person name="Labutti K."/>
            <person name="Haridas S."/>
            <person name="Kuo A."/>
            <person name="Salamov A."/>
            <person name="Ahrendt S.R."/>
            <person name="Lipzen A."/>
            <person name="Sullivan W."/>
            <person name="Andreopoulos W.B."/>
            <person name="Clum A."/>
            <person name="Lindquist E."/>
            <person name="Daum C."/>
            <person name="Ramamoorthy G.K."/>
            <person name="Gryganskyi A."/>
            <person name="Culley D."/>
            <person name="Magnuson J.K."/>
            <person name="James T.Y."/>
            <person name="O'Malley M.A."/>
            <person name="Stajich J.E."/>
            <person name="Spatafora J.W."/>
            <person name="Visel A."/>
            <person name="Grigoriev I.V."/>
        </authorList>
    </citation>
    <scope>NUCLEOTIDE SEQUENCE [LARGE SCALE GENOMIC DNA]</scope>
    <source>
        <strain evidence="4">finn</strain>
    </source>
</reference>
<dbReference type="Pfam" id="PF00226">
    <property type="entry name" value="DnaJ"/>
    <property type="match status" value="1"/>
</dbReference>
<dbReference type="PANTHER" id="PTHR24078:SF519">
    <property type="entry name" value="DNAJ HOMOLOG SUBFAMILY B MEMBER 13"/>
    <property type="match status" value="1"/>
</dbReference>
<dbReference type="InterPro" id="IPR008971">
    <property type="entry name" value="HSP40/DnaJ_pept-bd"/>
</dbReference>
<dbReference type="OrthoDB" id="10250354at2759"/>
<dbReference type="InterPro" id="IPR036869">
    <property type="entry name" value="J_dom_sf"/>
</dbReference>
<keyword evidence="4" id="KW-1185">Reference proteome</keyword>
<comment type="caution">
    <text evidence="3">The sequence shown here is derived from an EMBL/GenBank/DDBJ whole genome shotgun (WGS) entry which is preliminary data.</text>
</comment>
<dbReference type="STRING" id="1754191.A0A1Y1VLR2"/>
<dbReference type="GO" id="GO:0051087">
    <property type="term" value="F:protein-folding chaperone binding"/>
    <property type="evidence" value="ECO:0007669"/>
    <property type="project" value="TreeGrafter"/>
</dbReference>
<dbReference type="PROSITE" id="PS00636">
    <property type="entry name" value="DNAJ_1"/>
    <property type="match status" value="1"/>
</dbReference>
<dbReference type="FunFam" id="1.10.287.110:FF:000106">
    <property type="entry name" value="Putative heat shock protein-like protein"/>
    <property type="match status" value="1"/>
</dbReference>
<dbReference type="InterPro" id="IPR002939">
    <property type="entry name" value="DnaJ_C"/>
</dbReference>
<protein>
    <submittedName>
        <fullName evidence="3">DnaJ-domain-containing protein</fullName>
    </submittedName>
</protein>
<dbReference type="Gene3D" id="1.10.287.110">
    <property type="entry name" value="DnaJ domain"/>
    <property type="match status" value="1"/>
</dbReference>
<dbReference type="CDD" id="cd10747">
    <property type="entry name" value="DnaJ_C"/>
    <property type="match status" value="1"/>
</dbReference>
<dbReference type="Proteomes" id="UP000193719">
    <property type="component" value="Unassembled WGS sequence"/>
</dbReference>
<accession>A0A1Y1VLR2</accession>
<dbReference type="FunFam" id="2.60.260.20:FF:000002">
    <property type="entry name" value="Dnaj homolog subfamily b member"/>
    <property type="match status" value="1"/>
</dbReference>
<dbReference type="Pfam" id="PF01556">
    <property type="entry name" value="DnaJ_C"/>
    <property type="match status" value="1"/>
</dbReference>
<dbReference type="InterPro" id="IPR018253">
    <property type="entry name" value="DnaJ_domain_CS"/>
</dbReference>
<dbReference type="SMART" id="SM00271">
    <property type="entry name" value="DnaJ"/>
    <property type="match status" value="1"/>
</dbReference>
<dbReference type="AlphaFoldDB" id="A0A1Y1VLR2"/>
<keyword evidence="1" id="KW-0143">Chaperone</keyword>
<feature type="domain" description="J" evidence="2">
    <location>
        <begin position="2"/>
        <end position="66"/>
    </location>
</feature>
<dbReference type="InterPro" id="IPR001623">
    <property type="entry name" value="DnaJ_domain"/>
</dbReference>
<dbReference type="PROSITE" id="PS50076">
    <property type="entry name" value="DNAJ_2"/>
    <property type="match status" value="1"/>
</dbReference>
<dbReference type="PRINTS" id="PR00625">
    <property type="entry name" value="JDOMAIN"/>
</dbReference>
<dbReference type="PANTHER" id="PTHR24078">
    <property type="entry name" value="DNAJ HOMOLOG SUBFAMILY C MEMBER"/>
    <property type="match status" value="1"/>
</dbReference>
<gene>
    <name evidence="3" type="ORF">BCR36DRAFT_343617</name>
</gene>
<dbReference type="EMBL" id="MCFH01000004">
    <property type="protein sequence ID" value="ORX58427.1"/>
    <property type="molecule type" value="Genomic_DNA"/>
</dbReference>
<organism evidence="3 4">
    <name type="scientific">Piromyces finnis</name>
    <dbReference type="NCBI Taxonomy" id="1754191"/>
    <lineage>
        <taxon>Eukaryota</taxon>
        <taxon>Fungi</taxon>
        <taxon>Fungi incertae sedis</taxon>
        <taxon>Chytridiomycota</taxon>
        <taxon>Chytridiomycota incertae sedis</taxon>
        <taxon>Neocallimastigomycetes</taxon>
        <taxon>Neocallimastigales</taxon>
        <taxon>Neocallimastigaceae</taxon>
        <taxon>Piromyces</taxon>
    </lineage>
</organism>